<dbReference type="Pfam" id="PF02064">
    <property type="entry name" value="MAS20"/>
    <property type="match status" value="1"/>
</dbReference>
<comment type="caution">
    <text evidence="12">The sequence shown here is derived from an EMBL/GenBank/DDBJ whole genome shotgun (WGS) entry which is preliminary data.</text>
</comment>
<keyword evidence="4 11" id="KW-0812">Transmembrane</keyword>
<evidence type="ECO:0000256" key="7">
    <source>
        <dbReference type="ARBA" id="ARBA00022989"/>
    </source>
</evidence>
<name>A0A1E3HN56_9TREE</name>
<keyword evidence="8" id="KW-0496">Mitochondrion</keyword>
<dbReference type="EMBL" id="AWGJ01000007">
    <property type="protein sequence ID" value="ODN77754.1"/>
    <property type="molecule type" value="Genomic_DNA"/>
</dbReference>
<evidence type="ECO:0000256" key="10">
    <source>
        <dbReference type="SAM" id="MobiDB-lite"/>
    </source>
</evidence>
<keyword evidence="7 11" id="KW-1133">Transmembrane helix</keyword>
<dbReference type="InterPro" id="IPR002056">
    <property type="entry name" value="MAS20"/>
</dbReference>
<keyword evidence="13" id="KW-1185">Reference proteome</keyword>
<dbReference type="AlphaFoldDB" id="A0A1E3HN56"/>
<dbReference type="PANTHER" id="PTHR12430:SF0">
    <property type="entry name" value="TRANSLOCASE OF OUTER MITOCHONDRIAL MEMBRANE 20"/>
    <property type="match status" value="1"/>
</dbReference>
<dbReference type="GO" id="GO:0006605">
    <property type="term" value="P:protein targeting"/>
    <property type="evidence" value="ECO:0007669"/>
    <property type="project" value="InterPro"/>
</dbReference>
<dbReference type="GO" id="GO:0008320">
    <property type="term" value="F:protein transmembrane transporter activity"/>
    <property type="evidence" value="ECO:0007669"/>
    <property type="project" value="TreeGrafter"/>
</dbReference>
<dbReference type="GO" id="GO:0016031">
    <property type="term" value="P:tRNA import into mitochondrion"/>
    <property type="evidence" value="ECO:0007669"/>
    <property type="project" value="TreeGrafter"/>
</dbReference>
<evidence type="ECO:0000313" key="12">
    <source>
        <dbReference type="EMBL" id="ODN77754.1"/>
    </source>
</evidence>
<keyword evidence="3" id="KW-0813">Transport</keyword>
<proteinExistence type="inferred from homology"/>
<evidence type="ECO:0000313" key="13">
    <source>
        <dbReference type="Proteomes" id="UP000094065"/>
    </source>
</evidence>
<evidence type="ECO:0000256" key="6">
    <source>
        <dbReference type="ARBA" id="ARBA00022927"/>
    </source>
</evidence>
<dbReference type="GeneID" id="30156198"/>
<reference evidence="12 13" key="1">
    <citation type="submission" date="2016-06" db="EMBL/GenBank/DDBJ databases">
        <title>Evolution of pathogenesis and genome organization in the Tremellales.</title>
        <authorList>
            <person name="Cuomo C."/>
            <person name="Litvintseva A."/>
            <person name="Heitman J."/>
            <person name="Chen Y."/>
            <person name="Sun S."/>
            <person name="Springer D."/>
            <person name="Dromer F."/>
            <person name="Young S."/>
            <person name="Zeng Q."/>
            <person name="Chapman S."/>
            <person name="Gujja S."/>
            <person name="Saif S."/>
            <person name="Birren B."/>
        </authorList>
    </citation>
    <scope>NUCLEOTIDE SEQUENCE [LARGE SCALE GENOMIC DNA]</scope>
    <source>
        <strain evidence="12 13">CBS 6039</strain>
    </source>
</reference>
<gene>
    <name evidence="12" type="ORF">L202_04889</name>
</gene>
<evidence type="ECO:0000256" key="1">
    <source>
        <dbReference type="ARBA" id="ARBA00004572"/>
    </source>
</evidence>
<organism evidence="12 13">
    <name type="scientific">Cryptococcus amylolentus CBS 6039</name>
    <dbReference type="NCBI Taxonomy" id="1295533"/>
    <lineage>
        <taxon>Eukaryota</taxon>
        <taxon>Fungi</taxon>
        <taxon>Dikarya</taxon>
        <taxon>Basidiomycota</taxon>
        <taxon>Agaricomycotina</taxon>
        <taxon>Tremellomycetes</taxon>
        <taxon>Tremellales</taxon>
        <taxon>Cryptococcaceae</taxon>
        <taxon>Cryptococcus</taxon>
    </lineage>
</organism>
<dbReference type="OrthoDB" id="2154253at2759"/>
<dbReference type="GO" id="GO:0005742">
    <property type="term" value="C:mitochondrial outer membrane translocase complex"/>
    <property type="evidence" value="ECO:0007669"/>
    <property type="project" value="InterPro"/>
</dbReference>
<evidence type="ECO:0000256" key="4">
    <source>
        <dbReference type="ARBA" id="ARBA00022692"/>
    </source>
</evidence>
<keyword evidence="5" id="KW-1000">Mitochondrion outer membrane</keyword>
<dbReference type="PRINTS" id="PR00351">
    <property type="entry name" value="OM20RECEPTOR"/>
</dbReference>
<dbReference type="GO" id="GO:0006886">
    <property type="term" value="P:intracellular protein transport"/>
    <property type="evidence" value="ECO:0007669"/>
    <property type="project" value="InterPro"/>
</dbReference>
<dbReference type="PANTHER" id="PTHR12430">
    <property type="entry name" value="MITOCHONDRIAL IMPORT RECEPTOR SUBUNIT TOM20"/>
    <property type="match status" value="1"/>
</dbReference>
<keyword evidence="6" id="KW-0653">Protein transport</keyword>
<dbReference type="STRING" id="1295533.A0A1E3HN56"/>
<feature type="transmembrane region" description="Helical" evidence="11">
    <location>
        <begin position="6"/>
        <end position="30"/>
    </location>
</feature>
<feature type="region of interest" description="Disordered" evidence="10">
    <location>
        <begin position="157"/>
        <end position="244"/>
    </location>
</feature>
<dbReference type="SUPFAM" id="SSF47157">
    <property type="entry name" value="Mitochondrial import receptor subunit Tom20"/>
    <property type="match status" value="1"/>
</dbReference>
<evidence type="ECO:0000256" key="11">
    <source>
        <dbReference type="SAM" id="Phobius"/>
    </source>
</evidence>
<dbReference type="GO" id="GO:0030150">
    <property type="term" value="P:protein import into mitochondrial matrix"/>
    <property type="evidence" value="ECO:0007669"/>
    <property type="project" value="TreeGrafter"/>
</dbReference>
<evidence type="ECO:0000256" key="8">
    <source>
        <dbReference type="ARBA" id="ARBA00023128"/>
    </source>
</evidence>
<dbReference type="GO" id="GO:0030943">
    <property type="term" value="F:mitochondrion targeting sequence binding"/>
    <property type="evidence" value="ECO:0007669"/>
    <property type="project" value="TreeGrafter"/>
</dbReference>
<dbReference type="Proteomes" id="UP000094065">
    <property type="component" value="Unassembled WGS sequence"/>
</dbReference>
<accession>A0A1E3HN56</accession>
<evidence type="ECO:0008006" key="14">
    <source>
        <dbReference type="Google" id="ProtNLM"/>
    </source>
</evidence>
<evidence type="ECO:0000256" key="3">
    <source>
        <dbReference type="ARBA" id="ARBA00022448"/>
    </source>
</evidence>
<feature type="compositionally biased region" description="Basic and acidic residues" evidence="10">
    <location>
        <begin position="202"/>
        <end position="211"/>
    </location>
</feature>
<sequence length="244" mass="26354">MASISPVRVVGTVAALAATGFLGYAVYFDYQRRNSATFRKSLKKQEKKLAAVAEADAKQQKEKDNLALREGFLRTQLEPVPSSPDQQEAYFAEQANSGELAIAKGPEHYVEAALHFFKALRVYHSPGELLAVYQRVCPPEVLEMVVRLIGLSQGVASSLETPEREPASVNDIDDTPSASAQAKAVEEGKAAATAAVAEAVAESEKEKGEEKKEEEEEVSSPKTASQGSGAEWENVNEKPEEESA</sequence>
<keyword evidence="9 11" id="KW-0472">Membrane</keyword>
<dbReference type="RefSeq" id="XP_018992990.1">
    <property type="nucleotide sequence ID" value="XM_019139047.1"/>
</dbReference>
<feature type="compositionally biased region" description="Low complexity" evidence="10">
    <location>
        <begin position="190"/>
        <end position="200"/>
    </location>
</feature>
<dbReference type="InterPro" id="IPR023392">
    <property type="entry name" value="Tom20_dom_sf"/>
</dbReference>
<dbReference type="Gene3D" id="1.20.960.10">
    <property type="entry name" value="Mitochondrial outer membrane translocase complex, subunit Tom20 domain"/>
    <property type="match status" value="1"/>
</dbReference>
<comment type="similarity">
    <text evidence="2">Belongs to the Tom20 family.</text>
</comment>
<evidence type="ECO:0000256" key="5">
    <source>
        <dbReference type="ARBA" id="ARBA00022787"/>
    </source>
</evidence>
<evidence type="ECO:0000256" key="9">
    <source>
        <dbReference type="ARBA" id="ARBA00023136"/>
    </source>
</evidence>
<protein>
    <recommendedName>
        <fullName evidence="14">Mitochondrial import receptor subunit TOM20</fullName>
    </recommendedName>
</protein>
<evidence type="ECO:0000256" key="2">
    <source>
        <dbReference type="ARBA" id="ARBA00005792"/>
    </source>
</evidence>
<comment type="subcellular location">
    <subcellularLocation>
        <location evidence="1">Mitochondrion outer membrane</location>
        <topology evidence="1">Single-pass membrane protein</topology>
    </subcellularLocation>
</comment>